<dbReference type="InterPro" id="IPR000160">
    <property type="entry name" value="GGDEF_dom"/>
</dbReference>
<gene>
    <name evidence="6" type="ORF">ACFFUV_18010</name>
</gene>
<dbReference type="EC" id="2.7.7.65" evidence="6"/>
<dbReference type="PANTHER" id="PTHR44757">
    <property type="entry name" value="DIGUANYLATE CYCLASE DGCP"/>
    <property type="match status" value="1"/>
</dbReference>
<dbReference type="PROSITE" id="PS50112">
    <property type="entry name" value="PAS"/>
    <property type="match status" value="1"/>
</dbReference>
<dbReference type="RefSeq" id="WP_390195554.1">
    <property type="nucleotide sequence ID" value="NZ_JBHMEP010000007.1"/>
</dbReference>
<dbReference type="SMART" id="SM00091">
    <property type="entry name" value="PAS"/>
    <property type="match status" value="2"/>
</dbReference>
<evidence type="ECO:0000259" key="4">
    <source>
        <dbReference type="PROSITE" id="PS50885"/>
    </source>
</evidence>
<evidence type="ECO:0000313" key="6">
    <source>
        <dbReference type="EMBL" id="MFB9136868.1"/>
    </source>
</evidence>
<proteinExistence type="predicted"/>
<dbReference type="PANTHER" id="PTHR44757:SF2">
    <property type="entry name" value="BIOFILM ARCHITECTURE MAINTENANCE PROTEIN MBAA"/>
    <property type="match status" value="1"/>
</dbReference>
<dbReference type="NCBIfam" id="TIGR00229">
    <property type="entry name" value="sensory_box"/>
    <property type="match status" value="2"/>
</dbReference>
<evidence type="ECO:0000259" key="5">
    <source>
        <dbReference type="PROSITE" id="PS50887"/>
    </source>
</evidence>
<dbReference type="CDD" id="cd00130">
    <property type="entry name" value="PAS"/>
    <property type="match status" value="2"/>
</dbReference>
<dbReference type="SUPFAM" id="SSF55073">
    <property type="entry name" value="Nucleotide cyclase"/>
    <property type="match status" value="1"/>
</dbReference>
<name>A0ABV5HRS0_9VIBR</name>
<dbReference type="InterPro" id="IPR033417">
    <property type="entry name" value="CHASE8"/>
</dbReference>
<keyword evidence="2" id="KW-0812">Transmembrane</keyword>
<dbReference type="SMART" id="SM00267">
    <property type="entry name" value="GGDEF"/>
    <property type="match status" value="1"/>
</dbReference>
<keyword evidence="2" id="KW-0472">Membrane</keyword>
<keyword evidence="1" id="KW-0175">Coiled coil</keyword>
<dbReference type="Gene3D" id="3.30.70.270">
    <property type="match status" value="1"/>
</dbReference>
<dbReference type="InterPro" id="IPR003660">
    <property type="entry name" value="HAMP_dom"/>
</dbReference>
<dbReference type="CDD" id="cd06225">
    <property type="entry name" value="HAMP"/>
    <property type="match status" value="1"/>
</dbReference>
<dbReference type="InterPro" id="IPR029787">
    <property type="entry name" value="Nucleotide_cyclase"/>
</dbReference>
<dbReference type="CDD" id="cd01949">
    <property type="entry name" value="GGDEF"/>
    <property type="match status" value="1"/>
</dbReference>
<evidence type="ECO:0000313" key="7">
    <source>
        <dbReference type="Proteomes" id="UP001589645"/>
    </source>
</evidence>
<dbReference type="Proteomes" id="UP001589645">
    <property type="component" value="Unassembled WGS sequence"/>
</dbReference>
<evidence type="ECO:0000256" key="2">
    <source>
        <dbReference type="SAM" id="Phobius"/>
    </source>
</evidence>
<dbReference type="InterPro" id="IPR035965">
    <property type="entry name" value="PAS-like_dom_sf"/>
</dbReference>
<dbReference type="Pfam" id="PF13426">
    <property type="entry name" value="PAS_9"/>
    <property type="match status" value="2"/>
</dbReference>
<feature type="transmembrane region" description="Helical" evidence="2">
    <location>
        <begin position="162"/>
        <end position="184"/>
    </location>
</feature>
<dbReference type="InterPro" id="IPR052155">
    <property type="entry name" value="Biofilm_reg_signaling"/>
</dbReference>
<feature type="domain" description="GGDEF" evidence="5">
    <location>
        <begin position="520"/>
        <end position="650"/>
    </location>
</feature>
<dbReference type="GO" id="GO:0052621">
    <property type="term" value="F:diguanylate cyclase activity"/>
    <property type="evidence" value="ECO:0007669"/>
    <property type="project" value="UniProtKB-EC"/>
</dbReference>
<dbReference type="InterPro" id="IPR043128">
    <property type="entry name" value="Rev_trsase/Diguanyl_cyclase"/>
</dbReference>
<dbReference type="Pfam" id="PF00990">
    <property type="entry name" value="GGDEF"/>
    <property type="match status" value="1"/>
</dbReference>
<reference evidence="6 7" key="1">
    <citation type="submission" date="2024-09" db="EMBL/GenBank/DDBJ databases">
        <authorList>
            <person name="Sun Q."/>
            <person name="Mori K."/>
        </authorList>
    </citation>
    <scope>NUCLEOTIDE SEQUENCE [LARGE SCALE GENOMIC DNA]</scope>
    <source>
        <strain evidence="6 7">CECT 8064</strain>
    </source>
</reference>
<comment type="caution">
    <text evidence="6">The sequence shown here is derived from an EMBL/GenBank/DDBJ whole genome shotgun (WGS) entry which is preliminary data.</text>
</comment>
<evidence type="ECO:0000256" key="1">
    <source>
        <dbReference type="SAM" id="Coils"/>
    </source>
</evidence>
<accession>A0ABV5HRS0</accession>
<dbReference type="NCBIfam" id="TIGR00254">
    <property type="entry name" value="GGDEF"/>
    <property type="match status" value="1"/>
</dbReference>
<feature type="coiled-coil region" evidence="1">
    <location>
        <begin position="230"/>
        <end position="264"/>
    </location>
</feature>
<dbReference type="PROSITE" id="PS50887">
    <property type="entry name" value="GGDEF"/>
    <property type="match status" value="1"/>
</dbReference>
<dbReference type="EMBL" id="JBHMEP010000007">
    <property type="protein sequence ID" value="MFB9136868.1"/>
    <property type="molecule type" value="Genomic_DNA"/>
</dbReference>
<dbReference type="PROSITE" id="PS50885">
    <property type="entry name" value="HAMP"/>
    <property type="match status" value="1"/>
</dbReference>
<protein>
    <submittedName>
        <fullName evidence="6">Diguanylate cyclase</fullName>
        <ecNumber evidence="6">2.7.7.65</ecNumber>
    </submittedName>
</protein>
<dbReference type="SUPFAM" id="SSF55785">
    <property type="entry name" value="PYP-like sensor domain (PAS domain)"/>
    <property type="match status" value="2"/>
</dbReference>
<keyword evidence="6" id="KW-0548">Nucleotidyltransferase</keyword>
<sequence length="650" mass="73243">MRSVGSISLKTKLMLPIIFFTTLIFVVSQLYSFFLAYETQKENLLGRVSVLANGVAYNLQAAIIFNDSLAANEVLSAFSADEEISRVKLYTKEGQLFAMYEREGANAPIPTVRQQEQMESQQYAFADKHIFLNIPVKVEDDVIAKLRVTISKSSLTQLYEKALNNALIYFSLLVVAATILYLTIQKFIIVPVFSLNQGMRSFISHNQQMKIKPAAYDEIGDLVDAFNTMIERLRLRDKQVSYTLDKLEEEKAFANEVVETVQHALIVVDNEGAMVHFNVAACDIFKCTKAYLKSSKITDIIRTDDELFHQAFRNNSEFFDRKLWIKDAFNCPQLLEITSTTLSKAGQTLFAIQDITEFEAAQGRQRLAAGVFENSHDGLMVIDHKGYITMVNPAVTTLLGYSQELLLDNQPQDILDWKQFSSLMPAIKNSVFKFNQWQGEIWEKHLDGHMVPMFVKVSCIQKQDGEPGYDLVFILSDLSNKKEMERLDYLAHHDSLTGLANRAKLYRILDDMLETDAYLNGAALLYIDLDGFKEVNDTYGHDAGDEVLKQVAERLLSQVRSIDLVARLSGDEFVVLIRSSEPGDAELLGNRLINLINQDVVYKGRILNVGASVGVHPIIHKQESLDTILKSADTAMYKAKSSGKGRVVVT</sequence>
<feature type="domain" description="HAMP" evidence="4">
    <location>
        <begin position="186"/>
        <end position="238"/>
    </location>
</feature>
<dbReference type="Gene3D" id="3.30.450.20">
    <property type="entry name" value="PAS domain"/>
    <property type="match status" value="2"/>
</dbReference>
<dbReference type="Pfam" id="PF17152">
    <property type="entry name" value="CHASE8"/>
    <property type="match status" value="1"/>
</dbReference>
<evidence type="ECO:0000259" key="3">
    <source>
        <dbReference type="PROSITE" id="PS50112"/>
    </source>
</evidence>
<dbReference type="InterPro" id="IPR000014">
    <property type="entry name" value="PAS"/>
</dbReference>
<organism evidence="6 7">
    <name type="scientific">Vibrio olivae</name>
    <dbReference type="NCBI Taxonomy" id="1243002"/>
    <lineage>
        <taxon>Bacteria</taxon>
        <taxon>Pseudomonadati</taxon>
        <taxon>Pseudomonadota</taxon>
        <taxon>Gammaproteobacteria</taxon>
        <taxon>Vibrionales</taxon>
        <taxon>Vibrionaceae</taxon>
        <taxon>Vibrio</taxon>
    </lineage>
</organism>
<feature type="transmembrane region" description="Helical" evidence="2">
    <location>
        <begin position="13"/>
        <end position="37"/>
    </location>
</feature>
<feature type="domain" description="PAS" evidence="3">
    <location>
        <begin position="364"/>
        <end position="410"/>
    </location>
</feature>
<keyword evidence="2" id="KW-1133">Transmembrane helix</keyword>
<dbReference type="Gene3D" id="6.10.340.10">
    <property type="match status" value="1"/>
</dbReference>
<dbReference type="SUPFAM" id="SSF158472">
    <property type="entry name" value="HAMP domain-like"/>
    <property type="match status" value="1"/>
</dbReference>
<keyword evidence="6" id="KW-0808">Transferase</keyword>
<keyword evidence="7" id="KW-1185">Reference proteome</keyword>